<protein>
    <submittedName>
        <fullName evidence="1">Uncharacterized protein</fullName>
    </submittedName>
</protein>
<reference evidence="1 2" key="1">
    <citation type="submission" date="2021-07" db="EMBL/GenBank/DDBJ databases">
        <authorList>
            <consortium name="Genoscope - CEA"/>
            <person name="William W."/>
        </authorList>
    </citation>
    <scope>NUCLEOTIDE SEQUENCE [LARGE SCALE GENOMIC DNA]</scope>
</reference>
<dbReference type="EMBL" id="LS974624">
    <property type="protein sequence ID" value="CAG7897381.1"/>
    <property type="molecule type" value="Genomic_DNA"/>
</dbReference>
<evidence type="ECO:0000313" key="1">
    <source>
        <dbReference type="EMBL" id="CAG7897381.1"/>
    </source>
</evidence>
<evidence type="ECO:0000313" key="2">
    <source>
        <dbReference type="Proteomes" id="UP000694005"/>
    </source>
</evidence>
<proteinExistence type="predicted"/>
<dbReference type="AlphaFoldDB" id="A0A8D9HGH3"/>
<organism evidence="1 2">
    <name type="scientific">Brassica campestris</name>
    <name type="common">Field mustard</name>
    <dbReference type="NCBI Taxonomy" id="3711"/>
    <lineage>
        <taxon>Eukaryota</taxon>
        <taxon>Viridiplantae</taxon>
        <taxon>Streptophyta</taxon>
        <taxon>Embryophyta</taxon>
        <taxon>Tracheophyta</taxon>
        <taxon>Spermatophyta</taxon>
        <taxon>Magnoliopsida</taxon>
        <taxon>eudicotyledons</taxon>
        <taxon>Gunneridae</taxon>
        <taxon>Pentapetalae</taxon>
        <taxon>rosids</taxon>
        <taxon>malvids</taxon>
        <taxon>Brassicales</taxon>
        <taxon>Brassicaceae</taxon>
        <taxon>Brassiceae</taxon>
        <taxon>Brassica</taxon>
    </lineage>
</organism>
<gene>
    <name evidence="1" type="ORF">BRAPAZ1V2_A08P10470.2</name>
</gene>
<feature type="non-terminal residue" evidence="1">
    <location>
        <position position="1"/>
    </location>
</feature>
<dbReference type="Gramene" id="A08p10470.2_BraZ1">
    <property type="protein sequence ID" value="A08p10470.2_BraZ1.CDS"/>
    <property type="gene ID" value="A08g10470.2_BraZ1"/>
</dbReference>
<sequence length="93" mass="10729">VFSQDIENDEEYFDADGNFVEYLIDKEVKFLGCCAEKHEDSGTVKPSDELSQEDIGFIKMRISKLFEPVEKASSLLQVLLALRRLKGSWNRIR</sequence>
<name>A0A8D9HGH3_BRACM</name>
<dbReference type="Proteomes" id="UP000694005">
    <property type="component" value="Chromosome A08"/>
</dbReference>
<accession>A0A8D9HGH3</accession>